<gene>
    <name evidence="2" type="ORF">QC762_611865</name>
</gene>
<dbReference type="EMBL" id="JAFFHA010000008">
    <property type="protein sequence ID" value="KAK4651157.1"/>
    <property type="molecule type" value="Genomic_DNA"/>
</dbReference>
<keyword evidence="3" id="KW-1185">Reference proteome</keyword>
<dbReference type="InterPro" id="IPR040090">
    <property type="entry name" value="TXNDC16"/>
</dbReference>
<dbReference type="GeneID" id="87912767"/>
<dbReference type="Gene3D" id="3.40.30.10">
    <property type="entry name" value="Glutaredoxin"/>
    <property type="match status" value="2"/>
</dbReference>
<accession>A0ABR0G630</accession>
<organism evidence="2 3">
    <name type="scientific">Podospora pseudocomata</name>
    <dbReference type="NCBI Taxonomy" id="2093779"/>
    <lineage>
        <taxon>Eukaryota</taxon>
        <taxon>Fungi</taxon>
        <taxon>Dikarya</taxon>
        <taxon>Ascomycota</taxon>
        <taxon>Pezizomycotina</taxon>
        <taxon>Sordariomycetes</taxon>
        <taxon>Sordariomycetidae</taxon>
        <taxon>Sordariales</taxon>
        <taxon>Podosporaceae</taxon>
        <taxon>Podospora</taxon>
    </lineage>
</organism>
<sequence length="276" mass="31133">MHREFCQQLNIPSYPTIRIYHRDGRIDQYRGEHKARELAMFRNRVIRPSFLEADAQLLEHFILLDDVVIVMHPLAQSDNWNIYDCFTALAARYRDRFTFLIGPSVTESRSAAVICYNNLDDVKHVATDTQTTQALEDFVVLCAEPLIPELTIINKAEYISTGKSVLHYFASTEAEKEAYRAEIRPLAKKYSAKLKFIIRDLNEYSDLLGGSGGATDSTTALVLENSAVGALYPFPGSVKLMADDVERHLIDISSGKLQPANRSPGKEQHESGHDEL</sequence>
<dbReference type="Proteomes" id="UP001323405">
    <property type="component" value="Unassembled WGS sequence"/>
</dbReference>
<name>A0ABR0G630_9PEZI</name>
<dbReference type="Pfam" id="PF13848">
    <property type="entry name" value="Thioredoxin_6"/>
    <property type="match status" value="1"/>
</dbReference>
<protein>
    <recommendedName>
        <fullName evidence="4">Thioredoxin domain-containing protein</fullName>
    </recommendedName>
</protein>
<reference evidence="2 3" key="1">
    <citation type="journal article" date="2023" name="bioRxiv">
        <title>High-quality genome assemblies of four members of thePodospora anserinaspecies complex.</title>
        <authorList>
            <person name="Ament-Velasquez S.L."/>
            <person name="Vogan A.A."/>
            <person name="Wallerman O."/>
            <person name="Hartmann F."/>
            <person name="Gautier V."/>
            <person name="Silar P."/>
            <person name="Giraud T."/>
            <person name="Johannesson H."/>
        </authorList>
    </citation>
    <scope>NUCLEOTIDE SEQUENCE [LARGE SCALE GENOMIC DNA]</scope>
    <source>
        <strain evidence="2 3">CBS 415.72m</strain>
    </source>
</reference>
<dbReference type="RefSeq" id="XP_062740132.1">
    <property type="nucleotide sequence ID" value="XM_062892860.1"/>
</dbReference>
<evidence type="ECO:0000256" key="1">
    <source>
        <dbReference type="SAM" id="MobiDB-lite"/>
    </source>
</evidence>
<evidence type="ECO:0008006" key="4">
    <source>
        <dbReference type="Google" id="ProtNLM"/>
    </source>
</evidence>
<feature type="region of interest" description="Disordered" evidence="1">
    <location>
        <begin position="253"/>
        <end position="276"/>
    </location>
</feature>
<evidence type="ECO:0000313" key="3">
    <source>
        <dbReference type="Proteomes" id="UP001323405"/>
    </source>
</evidence>
<comment type="caution">
    <text evidence="2">The sequence shown here is derived from an EMBL/GenBank/DDBJ whole genome shotgun (WGS) entry which is preliminary data.</text>
</comment>
<evidence type="ECO:0000313" key="2">
    <source>
        <dbReference type="EMBL" id="KAK4651157.1"/>
    </source>
</evidence>
<dbReference type="PANTHER" id="PTHR22699:SF1">
    <property type="entry name" value="THIOREDOXIN DOMAIN-CONTAINING PROTEIN 16"/>
    <property type="match status" value="1"/>
</dbReference>
<proteinExistence type="predicted"/>
<dbReference type="SUPFAM" id="SSF52833">
    <property type="entry name" value="Thioredoxin-like"/>
    <property type="match status" value="2"/>
</dbReference>
<dbReference type="PANTHER" id="PTHR22699">
    <property type="entry name" value="THIOREDOXIN DOMAIN-CONTAINING PROTEIN 16"/>
    <property type="match status" value="1"/>
</dbReference>
<feature type="compositionally biased region" description="Basic and acidic residues" evidence="1">
    <location>
        <begin position="264"/>
        <end position="276"/>
    </location>
</feature>
<dbReference type="InterPro" id="IPR036249">
    <property type="entry name" value="Thioredoxin-like_sf"/>
</dbReference>